<gene>
    <name evidence="6" type="ORF">CXQ87_000112</name>
</gene>
<dbReference type="GO" id="GO:0004222">
    <property type="term" value="F:metalloendopeptidase activity"/>
    <property type="evidence" value="ECO:0007669"/>
    <property type="project" value="InterPro"/>
</dbReference>
<keyword evidence="7" id="KW-1185">Reference proteome</keyword>
<dbReference type="Pfam" id="PF16187">
    <property type="entry name" value="Peptidase_M16_M"/>
    <property type="match status" value="1"/>
</dbReference>
<dbReference type="Proteomes" id="UP000244406">
    <property type="component" value="Unassembled WGS sequence"/>
</dbReference>
<keyword evidence="1" id="KW-0479">Metal-binding</keyword>
<accession>A0A2V1AGN5</accession>
<feature type="domain" description="Peptidase M16 C-terminal" evidence="3">
    <location>
        <begin position="158"/>
        <end position="339"/>
    </location>
</feature>
<dbReference type="PROSITE" id="PS00143">
    <property type="entry name" value="INSULINASE"/>
    <property type="match status" value="1"/>
</dbReference>
<organism evidence="6 7">
    <name type="scientific">Candidozyma duobushaemuli</name>
    <dbReference type="NCBI Taxonomy" id="1231522"/>
    <lineage>
        <taxon>Eukaryota</taxon>
        <taxon>Fungi</taxon>
        <taxon>Dikarya</taxon>
        <taxon>Ascomycota</taxon>
        <taxon>Saccharomycotina</taxon>
        <taxon>Pichiomycetes</taxon>
        <taxon>Metschnikowiaceae</taxon>
        <taxon>Candidozyma</taxon>
    </lineage>
</organism>
<dbReference type="GeneID" id="37000114"/>
<feature type="domain" description="Coenzyme PQQ synthesis protein F-like C-terminal lobe" evidence="5">
    <location>
        <begin position="786"/>
        <end position="862"/>
    </location>
</feature>
<evidence type="ECO:0000259" key="3">
    <source>
        <dbReference type="Pfam" id="PF05193"/>
    </source>
</evidence>
<dbReference type="InterPro" id="IPR011249">
    <property type="entry name" value="Metalloenz_LuxS/M16"/>
</dbReference>
<evidence type="ECO:0000259" key="2">
    <source>
        <dbReference type="Pfam" id="PF00675"/>
    </source>
</evidence>
<dbReference type="Pfam" id="PF05193">
    <property type="entry name" value="Peptidase_M16_C"/>
    <property type="match status" value="1"/>
</dbReference>
<protein>
    <submittedName>
        <fullName evidence="6">Uncharacterized protein</fullName>
    </submittedName>
</protein>
<dbReference type="InterPro" id="IPR011765">
    <property type="entry name" value="Pept_M16_N"/>
</dbReference>
<dbReference type="InterPro" id="IPR054734">
    <property type="entry name" value="PqqF-like_C_4"/>
</dbReference>
<dbReference type="SUPFAM" id="SSF63411">
    <property type="entry name" value="LuxS/MPP-like metallohydrolase"/>
    <property type="match status" value="4"/>
</dbReference>
<evidence type="ECO:0000259" key="4">
    <source>
        <dbReference type="Pfam" id="PF16187"/>
    </source>
</evidence>
<dbReference type="PANTHER" id="PTHR48420">
    <property type="entry name" value="NON-HAEM DIOXYGENASE N-TERMINAL DOMAIN-CONTAINING PROTEIN"/>
    <property type="match status" value="1"/>
</dbReference>
<evidence type="ECO:0000259" key="5">
    <source>
        <dbReference type="Pfam" id="PF22456"/>
    </source>
</evidence>
<dbReference type="SUPFAM" id="SSF51197">
    <property type="entry name" value="Clavaminate synthase-like"/>
    <property type="match status" value="1"/>
</dbReference>
<dbReference type="RefSeq" id="XP_025338170.1">
    <property type="nucleotide sequence ID" value="XM_025478697.1"/>
</dbReference>
<dbReference type="EMBL" id="PKFP01000008">
    <property type="protein sequence ID" value="PVH17230.1"/>
    <property type="molecule type" value="Genomic_DNA"/>
</dbReference>
<dbReference type="InterPro" id="IPR032632">
    <property type="entry name" value="Peptidase_M16_M"/>
</dbReference>
<dbReference type="Gene3D" id="2.60.120.330">
    <property type="entry name" value="B-lactam Antibiotic, Isopenicillin N Synthase, Chain"/>
    <property type="match status" value="1"/>
</dbReference>
<dbReference type="InterPro" id="IPR027443">
    <property type="entry name" value="IPNS-like_sf"/>
</dbReference>
<dbReference type="VEuPathDB" id="FungiDB:CXQ87_000112"/>
<evidence type="ECO:0000313" key="7">
    <source>
        <dbReference type="Proteomes" id="UP000244406"/>
    </source>
</evidence>
<sequence length="1357" mass="153894">MVVGSGSCNDPDDALGLAHLCEHMLFLGTKTSPMPNQLDQIVSSAGGFTNAYTTMEQTCYHFEVSSFAKMRDERVFIIDSVLDIFSSFFKCPLFKEKFIKGEIRAVDEEHKGNTNNTDKILFHALRSLASPNHVFHRFGTGNKATLSQISPKRLQRYLRAYFQRFYLARKMALVMKGPQSINHLKKLVVAHFSDIPRSSLDHVRLSRQSFTSDHDIYFSPQLYGYLDTPILQPDIKTVLLKVANTSRVRLCYPLQTIVDLPNYRRIGNLLCNILGDESENSLCEYLKRKRQWATGVMVLVQNTIFKDDLLLVDIDVTPTGLRNLPQVVDTLHYYINYIVVRSSPRELESVIGDYSSVEDKCFMNRETATTFVDEICDYAERLEKGGISYPDLIRGYADWTDGGSSIKVVHDIQKAAIQCFTEENLRIVVAHEDLSPLSLFTLDQASYVTAVDNYFQYEFTKVLNSEMVTFINPDLSLNLELPCIPKPLKESISEQRMTKQSDVGYIRGLETAASEPSLTKVDSSSEIWRVNNEGPDADASRITLHIVFRELDSTAKNLVGIEILTELIGEELKYGLYHYELVGTFWGIFANVNGVPSILLSVNGAKESVIFVFQAVLSRLRQFGEGSYASDYQRFKKARVRTRKRIEETLQASSIRKVFSATYLILEEGLTLPEEKLDALELLDETDLAIISERLLKAAPYSQLLMDGDFNDHECFYLPESAIFHNGTNKDEHCNNSSSRLSYKIPSGHNISFPLKGDEDDTANTVLYFIQLGDRSDNELYSWAKLFEHLLSYTALDELRTNRRLAYNVFTGTKFLRRTFGIHITIPSGEHDCQKLSDEIERYLGLLESRLEGYTERDFREEILEPFLQTLTQYSNHMKTPSGLFMSLQPSQGSGDKPENREFMTHWSQVDQIINSTYRFGGTECEEPIDKAFLQSLTLNEFLRYVRKYVSVKSPHRSCLIVANAAGSQSYQAKKSQFAAMIYSQLQEQNLNITQKQVDELLGECKDQKDFSDISVHLKRYFKEISVTLEELSNGLDFATLDKAFGPDSLGIIIVKNLPDHFLQLRSKVLESISKLATLPEEELKKLESPESMWLTGWSCGKEVLSTTGEPDFNKGSYYVNCAFYKDDKLEGPEPQLVEKFSDFKTYVSPNVWPSEKLQGLETFKADAKQLINLIISTAAKVANNCDSYISRHDEKYERNFLQRIIKDSTCTKARLLHYFPNTGEKKANSDDWCGEHLDHSCLTGLTSALFLDESSGDGKALPKSPDAEAGLYIRNRHGNVSKVNIPKDCLAFQSGSALQEISKGFFKAVPHYVQGTSIPHIARNTLAVFCQPDLDEMVNDTENFGQFAERIVTGNH</sequence>
<evidence type="ECO:0000313" key="6">
    <source>
        <dbReference type="EMBL" id="PVH17230.1"/>
    </source>
</evidence>
<name>A0A2V1AGN5_9ASCO</name>
<dbReference type="InterPro" id="IPR001431">
    <property type="entry name" value="Pept_M16_Zn_BS"/>
</dbReference>
<dbReference type="GO" id="GO:0005737">
    <property type="term" value="C:cytoplasm"/>
    <property type="evidence" value="ECO:0007669"/>
    <property type="project" value="UniProtKB-ARBA"/>
</dbReference>
<dbReference type="GO" id="GO:0006508">
    <property type="term" value="P:proteolysis"/>
    <property type="evidence" value="ECO:0007669"/>
    <property type="project" value="InterPro"/>
</dbReference>
<comment type="caution">
    <text evidence="6">The sequence shown here is derived from an EMBL/GenBank/DDBJ whole genome shotgun (WGS) entry which is preliminary data.</text>
</comment>
<dbReference type="InterPro" id="IPR007863">
    <property type="entry name" value="Peptidase_M16_C"/>
</dbReference>
<dbReference type="Gene3D" id="3.30.830.10">
    <property type="entry name" value="Metalloenzyme, LuxS/M16 peptidase-like"/>
    <property type="match status" value="4"/>
</dbReference>
<dbReference type="Pfam" id="PF22456">
    <property type="entry name" value="PqqF-like_C_4"/>
    <property type="match status" value="1"/>
</dbReference>
<feature type="domain" description="Peptidase M16 middle/third" evidence="4">
    <location>
        <begin position="393"/>
        <end position="679"/>
    </location>
</feature>
<dbReference type="Pfam" id="PF00675">
    <property type="entry name" value="Peptidase_M16"/>
    <property type="match status" value="1"/>
</dbReference>
<proteinExistence type="predicted"/>
<feature type="domain" description="Peptidase M16 N-terminal" evidence="2">
    <location>
        <begin position="1"/>
        <end position="128"/>
    </location>
</feature>
<reference evidence="6 7" key="1">
    <citation type="submission" date="2017-12" db="EMBL/GenBank/DDBJ databases">
        <title>Genome Sequence of the Amphotericin B-resistant Candida duobushaemulonii strain, B09383.</title>
        <authorList>
            <person name="Chow N.A."/>
            <person name="Gade L."/>
            <person name="Batra D."/>
            <person name="Rowe L.A."/>
            <person name="Loparev V.N."/>
            <person name="Litvintseva A.P."/>
        </authorList>
    </citation>
    <scope>NUCLEOTIDE SEQUENCE [LARGE SCALE GENOMIC DNA]</scope>
    <source>
        <strain evidence="6 7">B09383</strain>
    </source>
</reference>
<dbReference type="GO" id="GO:0046872">
    <property type="term" value="F:metal ion binding"/>
    <property type="evidence" value="ECO:0007669"/>
    <property type="project" value="UniProtKB-KW"/>
</dbReference>
<dbReference type="PANTHER" id="PTHR48420:SF1">
    <property type="entry name" value="NON-HAEM DIOXYGENASE N-TERMINAL DOMAIN-CONTAINING PROTEIN"/>
    <property type="match status" value="1"/>
</dbReference>
<evidence type="ECO:0000256" key="1">
    <source>
        <dbReference type="ARBA" id="ARBA00022723"/>
    </source>
</evidence>